<name>A0A143BSL1_9ACTN</name>
<proteinExistence type="predicted"/>
<dbReference type="EMBL" id="CP015098">
    <property type="protein sequence ID" value="AMW08112.1"/>
    <property type="molecule type" value="Genomic_DNA"/>
</dbReference>
<dbReference type="Proteomes" id="UP000076096">
    <property type="component" value="Chromosome"/>
</dbReference>
<protein>
    <submittedName>
        <fullName evidence="1">Uncharacterized protein</fullName>
    </submittedName>
</protein>
<accession>A0A143BSL1</accession>
<evidence type="ECO:0000313" key="1">
    <source>
        <dbReference type="EMBL" id="AMW08112.1"/>
    </source>
</evidence>
<dbReference type="AlphaFoldDB" id="A0A143BSL1"/>
<sequence>MYEWVVWQIEVDDPERRISEPYHSAGEPFLLAKNSREVMVDFAERLGCIYEGCRDDGVCGSDDDPCYTWWFRVPQSLHVQRNPRGWPLVMKECQLHLNRLFADHYHWQVFVDARRTQAIMEGNPLPPLP</sequence>
<dbReference type="KEGG" id="stsi:A4E84_00220"/>
<gene>
    <name evidence="1" type="ORF">A4E84_00220</name>
</gene>
<keyword evidence="2" id="KW-1185">Reference proteome</keyword>
<reference evidence="2" key="1">
    <citation type="submission" date="2016-04" db="EMBL/GenBank/DDBJ databases">
        <authorList>
            <person name="Zhang B."/>
        </authorList>
    </citation>
    <scope>NUCLEOTIDE SEQUENCE [LARGE SCALE GENOMIC DNA]</scope>
    <source>
        <strain evidence="2">S10</strain>
    </source>
</reference>
<evidence type="ECO:0000313" key="2">
    <source>
        <dbReference type="Proteomes" id="UP000076096"/>
    </source>
</evidence>
<organism evidence="1 2">
    <name type="scientific">Streptomyces qaidamensis</name>
    <dbReference type="NCBI Taxonomy" id="1783515"/>
    <lineage>
        <taxon>Bacteria</taxon>
        <taxon>Bacillati</taxon>
        <taxon>Actinomycetota</taxon>
        <taxon>Actinomycetes</taxon>
        <taxon>Kitasatosporales</taxon>
        <taxon>Streptomycetaceae</taxon>
        <taxon>Streptomyces</taxon>
        <taxon>Streptomyces aurantiacus group</taxon>
    </lineage>
</organism>